<evidence type="ECO:0000256" key="1">
    <source>
        <dbReference type="SAM" id="Phobius"/>
    </source>
</evidence>
<name>A0A437MQ21_9SPHI</name>
<keyword evidence="1" id="KW-0812">Transmembrane</keyword>
<dbReference type="EMBL" id="SACK01000007">
    <property type="protein sequence ID" value="RVT99749.1"/>
    <property type="molecule type" value="Genomic_DNA"/>
</dbReference>
<feature type="transmembrane region" description="Helical" evidence="1">
    <location>
        <begin position="63"/>
        <end position="85"/>
    </location>
</feature>
<gene>
    <name evidence="3" type="ORF">EOD41_14995</name>
</gene>
<dbReference type="Proteomes" id="UP000282759">
    <property type="component" value="Unassembled WGS sequence"/>
</dbReference>
<sequence length="401" mass="45704">MESIIEAPVTIQQTINRNETKIHLNYLDGLRAVLAMYVLLYHFMREVDVKTNLVARLISYPFIYGPSAVVAFIVLSGFCLMLPVTRNNNYLKGTTGNFIRKRAKRILPTYYLAMLFAIVLIVSVIDNNSATQWNGVAILNPKVLITHILLIHNIFGDTSRTINYCFWSIAVEWYIYFLFPPLVVFWRRLGAAKAMLISFAATLALCIVLAHSRLNLDFQAISPNFISCFALGMLACHLSFSENKIRLFFIKHKSSILVLPILAGLIVACEHFKYILRRYESPIYTSGSLTTDFLMALFICLLLIFLSINTAPLLKKILSFKPLVFIGTFAYSIYLIHAPIIEIFMRYIILPFHLRALPSIIGILLIGLPAILTVSWLFYLVAEKPFLKNVIPKKHHLDVKH</sequence>
<keyword evidence="1" id="KW-1133">Transmembrane helix</keyword>
<keyword evidence="3" id="KW-0808">Transferase</keyword>
<comment type="caution">
    <text evidence="3">The sequence shown here is derived from an EMBL/GenBank/DDBJ whole genome shotgun (WGS) entry which is preliminary data.</text>
</comment>
<feature type="transmembrane region" description="Helical" evidence="1">
    <location>
        <begin position="323"/>
        <end position="344"/>
    </location>
</feature>
<organism evidence="3 4">
    <name type="scientific">Mucilaginibacter limnophilus</name>
    <dbReference type="NCBI Taxonomy" id="1932778"/>
    <lineage>
        <taxon>Bacteria</taxon>
        <taxon>Pseudomonadati</taxon>
        <taxon>Bacteroidota</taxon>
        <taxon>Sphingobacteriia</taxon>
        <taxon>Sphingobacteriales</taxon>
        <taxon>Sphingobacteriaceae</taxon>
        <taxon>Mucilaginibacter</taxon>
    </lineage>
</organism>
<keyword evidence="1" id="KW-0472">Membrane</keyword>
<keyword evidence="4" id="KW-1185">Reference proteome</keyword>
<dbReference type="RefSeq" id="WP_127706364.1">
    <property type="nucleotide sequence ID" value="NZ_SACK01000007.1"/>
</dbReference>
<feature type="transmembrane region" description="Helical" evidence="1">
    <location>
        <begin position="293"/>
        <end position="311"/>
    </location>
</feature>
<protein>
    <submittedName>
        <fullName evidence="3">Acyltransferase</fullName>
    </submittedName>
</protein>
<feature type="domain" description="Acyltransferase 3" evidence="2">
    <location>
        <begin position="25"/>
        <end position="379"/>
    </location>
</feature>
<dbReference type="Pfam" id="PF01757">
    <property type="entry name" value="Acyl_transf_3"/>
    <property type="match status" value="1"/>
</dbReference>
<feature type="transmembrane region" description="Helical" evidence="1">
    <location>
        <begin position="252"/>
        <end position="272"/>
    </location>
</feature>
<keyword evidence="3" id="KW-0012">Acyltransferase</keyword>
<feature type="transmembrane region" description="Helical" evidence="1">
    <location>
        <begin position="24"/>
        <end position="43"/>
    </location>
</feature>
<dbReference type="PANTHER" id="PTHR23028">
    <property type="entry name" value="ACETYLTRANSFERASE"/>
    <property type="match status" value="1"/>
</dbReference>
<feature type="transmembrane region" description="Helical" evidence="1">
    <location>
        <begin position="106"/>
        <end position="125"/>
    </location>
</feature>
<dbReference type="InterPro" id="IPR050879">
    <property type="entry name" value="Acyltransferase_3"/>
</dbReference>
<feature type="transmembrane region" description="Helical" evidence="1">
    <location>
        <begin position="222"/>
        <end position="240"/>
    </location>
</feature>
<reference evidence="3 4" key="1">
    <citation type="submission" date="2019-01" db="EMBL/GenBank/DDBJ databases">
        <authorList>
            <person name="Chen W.-M."/>
        </authorList>
    </citation>
    <scope>NUCLEOTIDE SEQUENCE [LARGE SCALE GENOMIC DNA]</scope>
    <source>
        <strain evidence="3 4">YBJ-36</strain>
    </source>
</reference>
<dbReference type="AlphaFoldDB" id="A0A437MQ21"/>
<dbReference type="OrthoDB" id="290051at2"/>
<feature type="transmembrane region" description="Helical" evidence="1">
    <location>
        <begin position="191"/>
        <end position="210"/>
    </location>
</feature>
<dbReference type="GO" id="GO:0016747">
    <property type="term" value="F:acyltransferase activity, transferring groups other than amino-acyl groups"/>
    <property type="evidence" value="ECO:0007669"/>
    <property type="project" value="InterPro"/>
</dbReference>
<feature type="transmembrane region" description="Helical" evidence="1">
    <location>
        <begin position="162"/>
        <end position="179"/>
    </location>
</feature>
<evidence type="ECO:0000313" key="3">
    <source>
        <dbReference type="EMBL" id="RVT99749.1"/>
    </source>
</evidence>
<proteinExistence type="predicted"/>
<evidence type="ECO:0000313" key="4">
    <source>
        <dbReference type="Proteomes" id="UP000282759"/>
    </source>
</evidence>
<feature type="transmembrane region" description="Helical" evidence="1">
    <location>
        <begin position="356"/>
        <end position="379"/>
    </location>
</feature>
<evidence type="ECO:0000259" key="2">
    <source>
        <dbReference type="Pfam" id="PF01757"/>
    </source>
</evidence>
<dbReference type="InterPro" id="IPR002656">
    <property type="entry name" value="Acyl_transf_3_dom"/>
</dbReference>
<accession>A0A437MQ21</accession>